<dbReference type="EC" id="6.3.4.21" evidence="5 16"/>
<comment type="cofactor">
    <cofactor evidence="2">
        <name>Mg(2+)</name>
        <dbReference type="ChEBI" id="CHEBI:18420"/>
    </cofactor>
</comment>
<comment type="function">
    <text evidence="14">Catalyzes the first step in the biosynthesis of NAD from nicotinic acid, the ATP-dependent synthesis of beta-nicotinate D-ribonucleotide from nicotinate and 5-phospho-D-ribose 1-phosphate. Helps prevent cellular oxidative stress via its role in NAD biosynthesis.</text>
</comment>
<comment type="cofactor">
    <cofactor evidence="1">
        <name>Mn(2+)</name>
        <dbReference type="ChEBI" id="CHEBI:29035"/>
    </cofactor>
</comment>
<dbReference type="SUPFAM" id="SSF54675">
    <property type="entry name" value="Nicotinate/Quinolinate PRTase N-terminal domain-like"/>
    <property type="match status" value="1"/>
</dbReference>
<keyword evidence="8 16" id="KW-0436">Ligase</keyword>
<organism evidence="21 22">
    <name type="scientific">Ramazzottius varieornatus</name>
    <name type="common">Water bear</name>
    <name type="synonym">Tardigrade</name>
    <dbReference type="NCBI Taxonomy" id="947166"/>
    <lineage>
        <taxon>Eukaryota</taxon>
        <taxon>Metazoa</taxon>
        <taxon>Ecdysozoa</taxon>
        <taxon>Tardigrada</taxon>
        <taxon>Eutardigrada</taxon>
        <taxon>Parachela</taxon>
        <taxon>Hypsibioidea</taxon>
        <taxon>Ramazzottiidae</taxon>
        <taxon>Ramazzottius</taxon>
    </lineage>
</organism>
<dbReference type="Proteomes" id="UP000186922">
    <property type="component" value="Unassembled WGS sequence"/>
</dbReference>
<dbReference type="STRING" id="947166.A0A1D1UG96"/>
<keyword evidence="7" id="KW-0597">Phosphoprotein</keyword>
<dbReference type="InterPro" id="IPR006405">
    <property type="entry name" value="Nic_PRibTrfase_pncB"/>
</dbReference>
<protein>
    <recommendedName>
        <fullName evidence="6 16">Nicotinate phosphoribosyltransferase</fullName>
        <ecNumber evidence="5 16">6.3.4.21</ecNumber>
    </recommendedName>
</protein>
<evidence type="ECO:0000256" key="14">
    <source>
        <dbReference type="ARBA" id="ARBA00023426"/>
    </source>
</evidence>
<keyword evidence="11" id="KW-0479">Metal-binding</keyword>
<evidence type="ECO:0000256" key="4">
    <source>
        <dbReference type="ARBA" id="ARBA00010897"/>
    </source>
</evidence>
<comment type="similarity">
    <text evidence="4 16">Belongs to the NAPRTase family.</text>
</comment>
<evidence type="ECO:0000313" key="22">
    <source>
        <dbReference type="Proteomes" id="UP000186922"/>
    </source>
</evidence>
<dbReference type="NCBIfam" id="TIGR01513">
    <property type="entry name" value="NAPRTase_put"/>
    <property type="match status" value="1"/>
</dbReference>
<dbReference type="GO" id="GO:0016740">
    <property type="term" value="F:transferase activity"/>
    <property type="evidence" value="ECO:0007669"/>
    <property type="project" value="UniProtKB-KW"/>
</dbReference>
<dbReference type="GO" id="GO:0005829">
    <property type="term" value="C:cytosol"/>
    <property type="evidence" value="ECO:0007669"/>
    <property type="project" value="TreeGrafter"/>
</dbReference>
<dbReference type="PANTHER" id="PTHR11098:SF1">
    <property type="entry name" value="NICOTINATE PHOSPHORIBOSYLTRANSFERASE"/>
    <property type="match status" value="1"/>
</dbReference>
<accession>A0A1D1UG96</accession>
<sequence length="574" mass="64372">MPQATDGMVDGEVDGLERPKKDWSKEDFRPTNSLTQPLLTDLYQLTMAYAYWKSGKKDAHAVFDLFFRKNPFDGEYTIFAGLEEVLRYISSFHFSEDDIRYIKSVMPPGCEDEFFHYLQDLTTKDISVYAIAEGSVVFPREPLVRIEGPLPVAQLLETTLLTLINFPSLVATNAARIRRAAGEKKELLEFGLRRAQGPDGAVSASKYVYIGGFDGTSNALAGKLFNIPAKGTHAHSFVAAFTSLDEVKNMTMKHKESGKEVDFLELCLRYRSEMSPLFRVVDDAESGSGGNNGELAAFAAYAMAFPNGFLALVDTFDTLRSGLLNFCAVAKALHDLGYAAVGVRIDSGDLAYLSKEARLLFKKVAHRFSFPALATAKIVASNDLKEETIYSLNEQEHQIDCFGVGTHLVTCQKQPALGCVYKLVEIDGQPRMKISQDAAKLTIPGRKVIYRIIKGEDEYAEYLIDVIQTVDEPPPEAGKRHLCRHPFEEAKRTYALPTSVECLHDLYFQNGKVFFEKLPSLEELRNNVQRNLRLLRNDHKRRLNPTPYKVSVSPPLYEYLHTLWLASAPIGDLY</sequence>
<comment type="catalytic activity">
    <reaction evidence="15 16">
        <text>5-phospho-alpha-D-ribose 1-diphosphate + nicotinate + ATP + H2O = nicotinate beta-D-ribonucleotide + ADP + phosphate + diphosphate</text>
        <dbReference type="Rhea" id="RHEA:36163"/>
        <dbReference type="ChEBI" id="CHEBI:15377"/>
        <dbReference type="ChEBI" id="CHEBI:30616"/>
        <dbReference type="ChEBI" id="CHEBI:32544"/>
        <dbReference type="ChEBI" id="CHEBI:33019"/>
        <dbReference type="ChEBI" id="CHEBI:43474"/>
        <dbReference type="ChEBI" id="CHEBI:57502"/>
        <dbReference type="ChEBI" id="CHEBI:58017"/>
        <dbReference type="ChEBI" id="CHEBI:456216"/>
        <dbReference type="EC" id="6.3.4.21"/>
    </reaction>
</comment>
<dbReference type="InterPro" id="IPR041525">
    <property type="entry name" value="N/Namide_PRibTrfase"/>
</dbReference>
<evidence type="ECO:0000313" key="21">
    <source>
        <dbReference type="EMBL" id="GAU88481.1"/>
    </source>
</evidence>
<evidence type="ECO:0000259" key="19">
    <source>
        <dbReference type="Pfam" id="PF17767"/>
    </source>
</evidence>
<dbReference type="CDD" id="cd01570">
    <property type="entry name" value="NAPRTase_A"/>
    <property type="match status" value="1"/>
</dbReference>
<evidence type="ECO:0000256" key="13">
    <source>
        <dbReference type="ARBA" id="ARBA00023211"/>
    </source>
</evidence>
<evidence type="ECO:0000256" key="6">
    <source>
        <dbReference type="ARBA" id="ARBA00021569"/>
    </source>
</evidence>
<evidence type="ECO:0000256" key="10">
    <source>
        <dbReference type="ARBA" id="ARBA00022679"/>
    </source>
</evidence>
<dbReference type="AlphaFoldDB" id="A0A1D1UG96"/>
<evidence type="ECO:0000259" key="20">
    <source>
        <dbReference type="Pfam" id="PF17956"/>
    </source>
</evidence>
<dbReference type="GO" id="GO:0034355">
    <property type="term" value="P:NAD+ biosynthetic process via the salvage pathway"/>
    <property type="evidence" value="ECO:0007669"/>
    <property type="project" value="TreeGrafter"/>
</dbReference>
<evidence type="ECO:0000256" key="2">
    <source>
        <dbReference type="ARBA" id="ARBA00001946"/>
    </source>
</evidence>
<dbReference type="GO" id="GO:0004516">
    <property type="term" value="F:nicotinate phosphoribosyltransferase activity"/>
    <property type="evidence" value="ECO:0007669"/>
    <property type="project" value="UniProtKB-UniRule"/>
</dbReference>
<dbReference type="EMBL" id="BDGG01000001">
    <property type="protein sequence ID" value="GAU88481.1"/>
    <property type="molecule type" value="Genomic_DNA"/>
</dbReference>
<keyword evidence="12" id="KW-0460">Magnesium</keyword>
<dbReference type="Pfam" id="PF17767">
    <property type="entry name" value="NAPRTase_N"/>
    <property type="match status" value="1"/>
</dbReference>
<keyword evidence="13" id="KW-0464">Manganese</keyword>
<dbReference type="InterPro" id="IPR036068">
    <property type="entry name" value="Nicotinate_pribotase-like_C"/>
</dbReference>
<evidence type="ECO:0000259" key="18">
    <source>
        <dbReference type="Pfam" id="PF04095"/>
    </source>
</evidence>
<name>A0A1D1UG96_RAMVA</name>
<dbReference type="Pfam" id="PF04095">
    <property type="entry name" value="NAPRTase"/>
    <property type="match status" value="1"/>
</dbReference>
<dbReference type="InterPro" id="IPR013785">
    <property type="entry name" value="Aldolase_TIM"/>
</dbReference>
<comment type="PTM">
    <text evidence="16">Transiently phosphorylated on a His residue during the reaction cycle. Phosphorylation strongly increases the affinity for substrates and increases the rate of nicotinate D-ribonucleotide production. Dephosphorylation regenerates the low-affinity form of the enzyme, leading to product release.</text>
</comment>
<evidence type="ECO:0000256" key="11">
    <source>
        <dbReference type="ARBA" id="ARBA00022723"/>
    </source>
</evidence>
<dbReference type="Gene3D" id="3.20.20.70">
    <property type="entry name" value="Aldolase class I"/>
    <property type="match status" value="1"/>
</dbReference>
<feature type="compositionally biased region" description="Basic and acidic residues" evidence="17">
    <location>
        <begin position="15"/>
        <end position="28"/>
    </location>
</feature>
<dbReference type="FunFam" id="3.20.140.10:FF:000002">
    <property type="entry name" value="Nicotinate phosphoribosyltransferase"/>
    <property type="match status" value="1"/>
</dbReference>
<evidence type="ECO:0000256" key="7">
    <source>
        <dbReference type="ARBA" id="ARBA00022553"/>
    </source>
</evidence>
<evidence type="ECO:0000256" key="9">
    <source>
        <dbReference type="ARBA" id="ARBA00022642"/>
    </source>
</evidence>
<feature type="region of interest" description="Disordered" evidence="17">
    <location>
        <begin position="1"/>
        <end position="28"/>
    </location>
</feature>
<dbReference type="PANTHER" id="PTHR11098">
    <property type="entry name" value="NICOTINATE PHOSPHORIBOSYLTRANSFERASE"/>
    <property type="match status" value="1"/>
</dbReference>
<evidence type="ECO:0000256" key="3">
    <source>
        <dbReference type="ARBA" id="ARBA00004952"/>
    </source>
</evidence>
<keyword evidence="10 16" id="KW-0808">Transferase</keyword>
<dbReference type="FunFam" id="3.20.20.70:FF:000155">
    <property type="entry name" value="Nicotinate phosphoribosyltransferase"/>
    <property type="match status" value="1"/>
</dbReference>
<comment type="pathway">
    <text evidence="3 16">Cofactor biosynthesis; NAD(+) biosynthesis; nicotinate D-ribonucleotide from nicotinate: step 1/1.</text>
</comment>
<dbReference type="InterPro" id="IPR007229">
    <property type="entry name" value="Nic_PRibTrfase-Fam"/>
</dbReference>
<gene>
    <name evidence="21" type="primary">RvY_01173-1</name>
    <name evidence="21" type="synonym">RvY_01173.1</name>
    <name evidence="21" type="ORF">RvY_01173</name>
</gene>
<evidence type="ECO:0000256" key="1">
    <source>
        <dbReference type="ARBA" id="ARBA00001936"/>
    </source>
</evidence>
<dbReference type="PIRSF" id="PIRSF000484">
    <property type="entry name" value="NAPRT"/>
    <property type="match status" value="1"/>
</dbReference>
<reference evidence="21 22" key="1">
    <citation type="journal article" date="2016" name="Nat. Commun.">
        <title>Extremotolerant tardigrade genome and improved radiotolerance of human cultured cells by tardigrade-unique protein.</title>
        <authorList>
            <person name="Hashimoto T."/>
            <person name="Horikawa D.D."/>
            <person name="Saito Y."/>
            <person name="Kuwahara H."/>
            <person name="Kozuka-Hata H."/>
            <person name="Shin-I T."/>
            <person name="Minakuchi Y."/>
            <person name="Ohishi K."/>
            <person name="Motoyama A."/>
            <person name="Aizu T."/>
            <person name="Enomoto A."/>
            <person name="Kondo K."/>
            <person name="Tanaka S."/>
            <person name="Hara Y."/>
            <person name="Koshikawa S."/>
            <person name="Sagara H."/>
            <person name="Miura T."/>
            <person name="Yokobori S."/>
            <person name="Miyagawa K."/>
            <person name="Suzuki Y."/>
            <person name="Kubo T."/>
            <person name="Oyama M."/>
            <person name="Kohara Y."/>
            <person name="Fujiyama A."/>
            <person name="Arakawa K."/>
            <person name="Katayama T."/>
            <person name="Toyoda A."/>
            <person name="Kunieda T."/>
        </authorList>
    </citation>
    <scope>NUCLEOTIDE SEQUENCE [LARGE SCALE GENOMIC DNA]</scope>
    <source>
        <strain evidence="21 22">YOKOZUNA-1</strain>
    </source>
</reference>
<feature type="domain" description="Nicotinate phosphoribosyltransferase N-terminal" evidence="19">
    <location>
        <begin position="38"/>
        <end position="165"/>
    </location>
</feature>
<evidence type="ECO:0000256" key="5">
    <source>
        <dbReference type="ARBA" id="ARBA00013236"/>
    </source>
</evidence>
<evidence type="ECO:0000256" key="12">
    <source>
        <dbReference type="ARBA" id="ARBA00022842"/>
    </source>
</evidence>
<evidence type="ECO:0000256" key="8">
    <source>
        <dbReference type="ARBA" id="ARBA00022598"/>
    </source>
</evidence>
<dbReference type="Pfam" id="PF17956">
    <property type="entry name" value="NAPRTase_C"/>
    <property type="match status" value="1"/>
</dbReference>
<dbReference type="OrthoDB" id="193380at2759"/>
<comment type="caution">
    <text evidence="21">The sequence shown here is derived from an EMBL/GenBank/DDBJ whole genome shotgun (WGS) entry which is preliminary data.</text>
</comment>
<dbReference type="SUPFAM" id="SSF51690">
    <property type="entry name" value="Nicotinate/Quinolinate PRTase C-terminal domain-like"/>
    <property type="match status" value="1"/>
</dbReference>
<feature type="domain" description="Nicotinate phosphoribosyltransferase C-terminal" evidence="20">
    <location>
        <begin position="446"/>
        <end position="558"/>
    </location>
</feature>
<dbReference type="InterPro" id="IPR040727">
    <property type="entry name" value="NAPRTase_N"/>
</dbReference>
<evidence type="ECO:0000256" key="17">
    <source>
        <dbReference type="SAM" id="MobiDB-lite"/>
    </source>
</evidence>
<feature type="domain" description="Nicotinate/nicotinamide phosphoribosyltransferase" evidence="18">
    <location>
        <begin position="187"/>
        <end position="440"/>
    </location>
</feature>
<keyword evidence="22" id="KW-1185">Reference proteome</keyword>
<keyword evidence="9 16" id="KW-0662">Pyridine nucleotide biosynthesis</keyword>
<evidence type="ECO:0000256" key="16">
    <source>
        <dbReference type="RuleBase" id="RU365100"/>
    </source>
</evidence>
<dbReference type="UniPathway" id="UPA00253">
    <property type="reaction ID" value="UER00457"/>
</dbReference>
<dbReference type="Gene3D" id="3.20.140.10">
    <property type="entry name" value="nicotinate phosphoribosyltransferase"/>
    <property type="match status" value="1"/>
</dbReference>
<dbReference type="GO" id="GO:0046872">
    <property type="term" value="F:metal ion binding"/>
    <property type="evidence" value="ECO:0007669"/>
    <property type="project" value="UniProtKB-KW"/>
</dbReference>
<evidence type="ECO:0000256" key="15">
    <source>
        <dbReference type="ARBA" id="ARBA00048668"/>
    </source>
</evidence>
<proteinExistence type="inferred from homology"/>
<dbReference type="InterPro" id="IPR041619">
    <property type="entry name" value="NAPRTase_C"/>
</dbReference>